<sequence length="327" mass="38242">MSRNIKNAPFHIAFGVDENYIRPMGVTITSIIKNNPDSSFVFHIFSPEISQSNLEKINKLSTLSSVSINVHIIEKPSTQNKQINDKKLSHISEAAYTRILIPKLLHKITNNFLYLDADILCTGDISSLFDIDISNVAAAVVRDINSETMQHRLAKKQLVLSDYFNSGVLYINISYWLANNISEKVLEKINDPILQLGYFDQDALNVILDHSVFFIDSEWNYQYPLTSALRRGIVDTSYSNKKFIHFIGPMKPWRNWNPHNSKELFLKYQDQSPWSEINLDDEFSPREAYIYSKYMCRTMLKQRRWHELFIWYTKFKHLKRSRKHIPG</sequence>
<dbReference type="InterPro" id="IPR050748">
    <property type="entry name" value="Glycosyltrans_8_dom-fam"/>
</dbReference>
<gene>
    <name evidence="4" type="ORF">FHR87_003349</name>
</gene>
<evidence type="ECO:0000256" key="2">
    <source>
        <dbReference type="ARBA" id="ARBA00022679"/>
    </source>
</evidence>
<dbReference type="PANTHER" id="PTHR13778">
    <property type="entry name" value="GLYCOSYLTRANSFERASE 8 DOMAIN-CONTAINING PROTEIN"/>
    <property type="match status" value="1"/>
</dbReference>
<evidence type="ECO:0000313" key="4">
    <source>
        <dbReference type="EMBL" id="MBB3104921.1"/>
    </source>
</evidence>
<dbReference type="SUPFAM" id="SSF53448">
    <property type="entry name" value="Nucleotide-diphospho-sugar transferases"/>
    <property type="match status" value="1"/>
</dbReference>
<organism evidence="4 5">
    <name type="scientific">Azomonas macrocytogenes</name>
    <name type="common">Azotobacter macrocytogenes</name>
    <dbReference type="NCBI Taxonomy" id="69962"/>
    <lineage>
        <taxon>Bacteria</taxon>
        <taxon>Pseudomonadati</taxon>
        <taxon>Pseudomonadota</taxon>
        <taxon>Gammaproteobacteria</taxon>
        <taxon>Pseudomonadales</taxon>
        <taxon>Pseudomonadaceae</taxon>
        <taxon>Azomonas</taxon>
    </lineage>
</organism>
<dbReference type="CDD" id="cd04194">
    <property type="entry name" value="GT8_A4GalT_like"/>
    <property type="match status" value="1"/>
</dbReference>
<dbReference type="InterPro" id="IPR029044">
    <property type="entry name" value="Nucleotide-diphossugar_trans"/>
</dbReference>
<keyword evidence="2 4" id="KW-0808">Transferase</keyword>
<protein>
    <submittedName>
        <fullName evidence="4">Lipopolysaccharide biosynthesis glycosyltransferase</fullName>
    </submittedName>
</protein>
<reference evidence="4 5" key="1">
    <citation type="submission" date="2020-08" db="EMBL/GenBank/DDBJ databases">
        <title>Genomic Encyclopedia of Type Strains, Phase III (KMG-III): the genomes of soil and plant-associated and newly described type strains.</title>
        <authorList>
            <person name="Whitman W."/>
        </authorList>
    </citation>
    <scope>NUCLEOTIDE SEQUENCE [LARGE SCALE GENOMIC DNA]</scope>
    <source>
        <strain evidence="4 5">CECT 4462</strain>
    </source>
</reference>
<dbReference type="GO" id="GO:0016757">
    <property type="term" value="F:glycosyltransferase activity"/>
    <property type="evidence" value="ECO:0007669"/>
    <property type="project" value="UniProtKB-KW"/>
</dbReference>
<dbReference type="AlphaFoldDB" id="A0A839T5Y8"/>
<dbReference type="InterPro" id="IPR002495">
    <property type="entry name" value="Glyco_trans_8"/>
</dbReference>
<comment type="caution">
    <text evidence="4">The sequence shown here is derived from an EMBL/GenBank/DDBJ whole genome shotgun (WGS) entry which is preliminary data.</text>
</comment>
<dbReference type="RefSeq" id="WP_183167775.1">
    <property type="nucleotide sequence ID" value="NZ_JACHXI010000021.1"/>
</dbReference>
<dbReference type="EMBL" id="JACHXI010000021">
    <property type="protein sequence ID" value="MBB3104921.1"/>
    <property type="molecule type" value="Genomic_DNA"/>
</dbReference>
<evidence type="ECO:0000256" key="3">
    <source>
        <dbReference type="ARBA" id="ARBA00022723"/>
    </source>
</evidence>
<dbReference type="Proteomes" id="UP000549250">
    <property type="component" value="Unassembled WGS sequence"/>
</dbReference>
<dbReference type="Pfam" id="PF01501">
    <property type="entry name" value="Glyco_transf_8"/>
    <property type="match status" value="1"/>
</dbReference>
<keyword evidence="3" id="KW-0479">Metal-binding</keyword>
<dbReference type="PANTHER" id="PTHR13778:SF47">
    <property type="entry name" value="LIPOPOLYSACCHARIDE 1,3-GALACTOSYLTRANSFERASE"/>
    <property type="match status" value="1"/>
</dbReference>
<evidence type="ECO:0000256" key="1">
    <source>
        <dbReference type="ARBA" id="ARBA00022676"/>
    </source>
</evidence>
<keyword evidence="1" id="KW-0328">Glycosyltransferase</keyword>
<dbReference type="Gene3D" id="3.90.550.10">
    <property type="entry name" value="Spore Coat Polysaccharide Biosynthesis Protein SpsA, Chain A"/>
    <property type="match status" value="1"/>
</dbReference>
<accession>A0A839T5Y8</accession>
<dbReference type="GO" id="GO:0046872">
    <property type="term" value="F:metal ion binding"/>
    <property type="evidence" value="ECO:0007669"/>
    <property type="project" value="UniProtKB-KW"/>
</dbReference>
<name>A0A839T5Y8_AZOMA</name>
<keyword evidence="5" id="KW-1185">Reference proteome</keyword>
<proteinExistence type="predicted"/>
<evidence type="ECO:0000313" key="5">
    <source>
        <dbReference type="Proteomes" id="UP000549250"/>
    </source>
</evidence>